<evidence type="ECO:0000313" key="5">
    <source>
        <dbReference type="EMBL" id="ETW82978.1"/>
    </source>
</evidence>
<reference evidence="5 6" key="1">
    <citation type="journal article" date="2012" name="New Phytol.">
        <title>Insight into trade-off between wood decay and parasitism from the genome of a fungal forest pathogen.</title>
        <authorList>
            <person name="Olson A."/>
            <person name="Aerts A."/>
            <person name="Asiegbu F."/>
            <person name="Belbahri L."/>
            <person name="Bouzid O."/>
            <person name="Broberg A."/>
            <person name="Canback B."/>
            <person name="Coutinho P.M."/>
            <person name="Cullen D."/>
            <person name="Dalman K."/>
            <person name="Deflorio G."/>
            <person name="van Diepen L.T."/>
            <person name="Dunand C."/>
            <person name="Duplessis S."/>
            <person name="Durling M."/>
            <person name="Gonthier P."/>
            <person name="Grimwood J."/>
            <person name="Fossdal C.G."/>
            <person name="Hansson D."/>
            <person name="Henrissat B."/>
            <person name="Hietala A."/>
            <person name="Himmelstrand K."/>
            <person name="Hoffmeister D."/>
            <person name="Hogberg N."/>
            <person name="James T.Y."/>
            <person name="Karlsson M."/>
            <person name="Kohler A."/>
            <person name="Kues U."/>
            <person name="Lee Y.H."/>
            <person name="Lin Y.C."/>
            <person name="Lind M."/>
            <person name="Lindquist E."/>
            <person name="Lombard V."/>
            <person name="Lucas S."/>
            <person name="Lunden K."/>
            <person name="Morin E."/>
            <person name="Murat C."/>
            <person name="Park J."/>
            <person name="Raffaello T."/>
            <person name="Rouze P."/>
            <person name="Salamov A."/>
            <person name="Schmutz J."/>
            <person name="Solheim H."/>
            <person name="Stahlberg J."/>
            <person name="Velez H."/>
            <person name="de Vries R.P."/>
            <person name="Wiebenga A."/>
            <person name="Woodward S."/>
            <person name="Yakovlev I."/>
            <person name="Garbelotto M."/>
            <person name="Martin F."/>
            <person name="Grigoriev I.V."/>
            <person name="Stenlid J."/>
        </authorList>
    </citation>
    <scope>NUCLEOTIDE SEQUENCE [LARGE SCALE GENOMIC DNA]</scope>
    <source>
        <strain evidence="5 6">TC 32-1</strain>
    </source>
</reference>
<gene>
    <name evidence="5" type="ORF">HETIRDRAFT_439553</name>
</gene>
<dbReference type="CDD" id="cd06661">
    <property type="entry name" value="GGCT_like"/>
    <property type="match status" value="1"/>
</dbReference>
<dbReference type="PANTHER" id="PTHR31544:SF2">
    <property type="entry name" value="AIG2-LIKE PROTEIN D"/>
    <property type="match status" value="1"/>
</dbReference>
<evidence type="ECO:0000256" key="1">
    <source>
        <dbReference type="ARBA" id="ARBA00008861"/>
    </source>
</evidence>
<dbReference type="OrthoDB" id="1044435at2759"/>
<dbReference type="GeneID" id="20675163"/>
<name>W4KB10_HETIT</name>
<dbReference type="KEGG" id="hir:HETIRDRAFT_439553"/>
<dbReference type="InterPro" id="IPR045038">
    <property type="entry name" value="AIG2-like"/>
</dbReference>
<keyword evidence="2" id="KW-0808">Transferase</keyword>
<dbReference type="PANTHER" id="PTHR31544">
    <property type="entry name" value="AIG2-LIKE PROTEIN D"/>
    <property type="match status" value="1"/>
</dbReference>
<dbReference type="AlphaFoldDB" id="W4KB10"/>
<dbReference type="GO" id="GO:0016740">
    <property type="term" value="F:transferase activity"/>
    <property type="evidence" value="ECO:0007669"/>
    <property type="project" value="UniProtKB-KW"/>
</dbReference>
<dbReference type="SUPFAM" id="SSF110857">
    <property type="entry name" value="Gamma-glutamyl cyclotransferase-like"/>
    <property type="match status" value="1"/>
</dbReference>
<accession>W4KB10</accession>
<dbReference type="InterPro" id="IPR036568">
    <property type="entry name" value="GGCT-like_sf"/>
</dbReference>
<evidence type="ECO:0000259" key="4">
    <source>
        <dbReference type="Pfam" id="PF06094"/>
    </source>
</evidence>
<organism evidence="5 6">
    <name type="scientific">Heterobasidion irregulare (strain TC 32-1)</name>
    <dbReference type="NCBI Taxonomy" id="747525"/>
    <lineage>
        <taxon>Eukaryota</taxon>
        <taxon>Fungi</taxon>
        <taxon>Dikarya</taxon>
        <taxon>Basidiomycota</taxon>
        <taxon>Agaricomycotina</taxon>
        <taxon>Agaricomycetes</taxon>
        <taxon>Russulales</taxon>
        <taxon>Bondarzewiaceae</taxon>
        <taxon>Heterobasidion</taxon>
        <taxon>Heterobasidion annosum species complex</taxon>
    </lineage>
</organism>
<dbReference type="RefSeq" id="XP_009545270.1">
    <property type="nucleotide sequence ID" value="XM_009546975.1"/>
</dbReference>
<feature type="domain" description="Gamma-glutamylcyclotransferase AIG2-like" evidence="4">
    <location>
        <begin position="5"/>
        <end position="102"/>
    </location>
</feature>
<dbReference type="InParanoid" id="W4KB10"/>
<dbReference type="Proteomes" id="UP000030671">
    <property type="component" value="Unassembled WGS sequence"/>
</dbReference>
<dbReference type="InterPro" id="IPR013024">
    <property type="entry name" value="GGCT-like"/>
</dbReference>
<dbReference type="HOGENOM" id="CLU_093936_1_0_1"/>
<evidence type="ECO:0000256" key="2">
    <source>
        <dbReference type="ARBA" id="ARBA00022679"/>
    </source>
</evidence>
<keyword evidence="6" id="KW-1185">Reference proteome</keyword>
<dbReference type="InterPro" id="IPR009288">
    <property type="entry name" value="AIG2-like_dom"/>
</dbReference>
<dbReference type="eggNOG" id="ENOG502S7T1">
    <property type="taxonomic scope" value="Eukaryota"/>
</dbReference>
<dbReference type="Gene3D" id="3.10.490.10">
    <property type="entry name" value="Gamma-glutamyl cyclotransferase-like"/>
    <property type="match status" value="1"/>
</dbReference>
<evidence type="ECO:0000256" key="3">
    <source>
        <dbReference type="ARBA" id="ARBA00030602"/>
    </source>
</evidence>
<dbReference type="EMBL" id="KI925457">
    <property type="protein sequence ID" value="ETW82978.1"/>
    <property type="molecule type" value="Genomic_DNA"/>
</dbReference>
<sequence length="202" mass="22985">MSSAFFYGTLLHPTILTNVIGNDGGHLELCPAVLMDHTRHHVKRADYPAVLPYAKSKQMFDRDLNYEERSVRGTLVIGLTESDIRLLDLFEGNEYERTPVFVHPLAPFLTLPSSVVPTSEAQLSVAPPTAPPLPLPSELAEAVPAETYIWIDKVTYLDAKLWSYDDFIKEKLHNWVGKDNEEYKEVQRRIEMQGNIVRDFSE</sequence>
<protein>
    <recommendedName>
        <fullName evidence="3">Putative gamma-glutamylcyclotransferase</fullName>
    </recommendedName>
</protein>
<comment type="similarity">
    <text evidence="1">Belongs to the gamma-glutamylcyclotransferase family.</text>
</comment>
<proteinExistence type="inferred from homology"/>
<evidence type="ECO:0000313" key="6">
    <source>
        <dbReference type="Proteomes" id="UP000030671"/>
    </source>
</evidence>
<dbReference type="Pfam" id="PF06094">
    <property type="entry name" value="GGACT"/>
    <property type="match status" value="1"/>
</dbReference>